<evidence type="ECO:0000256" key="1">
    <source>
        <dbReference type="PROSITE-ProRule" id="PRU00110"/>
    </source>
</evidence>
<dbReference type="InterPro" id="IPR045871">
    <property type="entry name" value="AHP1-5/YPD1"/>
</dbReference>
<evidence type="ECO:0000313" key="3">
    <source>
        <dbReference type="EMBL" id="RXK37565.1"/>
    </source>
</evidence>
<dbReference type="PANTHER" id="PTHR28242">
    <property type="entry name" value="PHOSPHORELAY INTERMEDIATE PROTEIN YPD1"/>
    <property type="match status" value="1"/>
</dbReference>
<dbReference type="OrthoDB" id="1673781at2759"/>
<evidence type="ECO:0000313" key="4">
    <source>
        <dbReference type="Proteomes" id="UP000289152"/>
    </source>
</evidence>
<dbReference type="STRING" id="5217.A0A4Q1BIW1"/>
<keyword evidence="1" id="KW-0597">Phosphoprotein</keyword>
<dbReference type="SUPFAM" id="SSF47226">
    <property type="entry name" value="Histidine-containing phosphotransfer domain, HPT domain"/>
    <property type="match status" value="1"/>
</dbReference>
<gene>
    <name evidence="3" type="ORF">M231_05190</name>
</gene>
<dbReference type="GO" id="GO:0000160">
    <property type="term" value="P:phosphorelay signal transduction system"/>
    <property type="evidence" value="ECO:0007669"/>
    <property type="project" value="InterPro"/>
</dbReference>
<sequence>MEVFAQILDMDDDDDGDEGDAEVEPFSRMMVQDFSVQAEKAFQDMQDALAEKDLRKLSSLGHFLKGSSAALGIIKVQACCEKIQHYGNLWDEEAGEKLNEETALTRIGGLIEQCKINYREAQGWFKTWYEERDK</sequence>
<dbReference type="GO" id="GO:0005737">
    <property type="term" value="C:cytoplasm"/>
    <property type="evidence" value="ECO:0007669"/>
    <property type="project" value="TreeGrafter"/>
</dbReference>
<dbReference type="CDD" id="cd00088">
    <property type="entry name" value="HPT"/>
    <property type="match status" value="1"/>
</dbReference>
<name>A0A4Q1BIW1_TREME</name>
<dbReference type="InterPro" id="IPR036641">
    <property type="entry name" value="HPT_dom_sf"/>
</dbReference>
<feature type="modified residue" description="Phosphohistidine" evidence="1">
    <location>
        <position position="62"/>
    </location>
</feature>
<protein>
    <recommendedName>
        <fullName evidence="2">HPt domain-containing protein</fullName>
    </recommendedName>
</protein>
<evidence type="ECO:0000259" key="2">
    <source>
        <dbReference type="PROSITE" id="PS50894"/>
    </source>
</evidence>
<dbReference type="Gene3D" id="1.20.120.160">
    <property type="entry name" value="HPT domain"/>
    <property type="match status" value="1"/>
</dbReference>
<dbReference type="GO" id="GO:0009927">
    <property type="term" value="F:histidine phosphotransfer kinase activity"/>
    <property type="evidence" value="ECO:0007669"/>
    <property type="project" value="InterPro"/>
</dbReference>
<dbReference type="VEuPathDB" id="FungiDB:TREMEDRAFT_26479"/>
<dbReference type="GO" id="GO:0043424">
    <property type="term" value="F:protein histidine kinase binding"/>
    <property type="evidence" value="ECO:0007669"/>
    <property type="project" value="InterPro"/>
</dbReference>
<comment type="caution">
    <text evidence="3">The sequence shown here is derived from an EMBL/GenBank/DDBJ whole genome shotgun (WGS) entry which is preliminary data.</text>
</comment>
<accession>A0A4Q1BIW1</accession>
<reference evidence="3 4" key="1">
    <citation type="submission" date="2016-06" db="EMBL/GenBank/DDBJ databases">
        <title>Evolution of pathogenesis and genome organization in the Tremellales.</title>
        <authorList>
            <person name="Cuomo C."/>
            <person name="Litvintseva A."/>
            <person name="Heitman J."/>
            <person name="Chen Y."/>
            <person name="Sun S."/>
            <person name="Springer D."/>
            <person name="Dromer F."/>
            <person name="Young S."/>
            <person name="Zeng Q."/>
            <person name="Chapman S."/>
            <person name="Gujja S."/>
            <person name="Saif S."/>
            <person name="Birren B."/>
        </authorList>
    </citation>
    <scope>NUCLEOTIDE SEQUENCE [LARGE SCALE GENOMIC DNA]</scope>
    <source>
        <strain evidence="3 4">ATCC 28783</strain>
    </source>
</reference>
<dbReference type="PROSITE" id="PS50894">
    <property type="entry name" value="HPT"/>
    <property type="match status" value="1"/>
</dbReference>
<dbReference type="Proteomes" id="UP000289152">
    <property type="component" value="Unassembled WGS sequence"/>
</dbReference>
<dbReference type="PANTHER" id="PTHR28242:SF52">
    <property type="entry name" value="PHOSPHORELAY INTERMEDIATE PROTEIN YPD1"/>
    <property type="match status" value="1"/>
</dbReference>
<organism evidence="3 4">
    <name type="scientific">Tremella mesenterica</name>
    <name type="common">Jelly fungus</name>
    <dbReference type="NCBI Taxonomy" id="5217"/>
    <lineage>
        <taxon>Eukaryota</taxon>
        <taxon>Fungi</taxon>
        <taxon>Dikarya</taxon>
        <taxon>Basidiomycota</taxon>
        <taxon>Agaricomycotina</taxon>
        <taxon>Tremellomycetes</taxon>
        <taxon>Tremellales</taxon>
        <taxon>Tremellaceae</taxon>
        <taxon>Tremella</taxon>
    </lineage>
</organism>
<dbReference type="EMBL" id="SDIL01000066">
    <property type="protein sequence ID" value="RXK37565.1"/>
    <property type="molecule type" value="Genomic_DNA"/>
</dbReference>
<keyword evidence="4" id="KW-1185">Reference proteome</keyword>
<dbReference type="InterPro" id="IPR008207">
    <property type="entry name" value="Sig_transdc_His_kin_Hpt_dom"/>
</dbReference>
<dbReference type="Pfam" id="PF01627">
    <property type="entry name" value="Hpt"/>
    <property type="match status" value="1"/>
</dbReference>
<dbReference type="GO" id="GO:0005634">
    <property type="term" value="C:nucleus"/>
    <property type="evidence" value="ECO:0007669"/>
    <property type="project" value="TreeGrafter"/>
</dbReference>
<dbReference type="AlphaFoldDB" id="A0A4Q1BIW1"/>
<dbReference type="InParanoid" id="A0A4Q1BIW1"/>
<proteinExistence type="predicted"/>
<feature type="domain" description="HPt" evidence="2">
    <location>
        <begin position="23"/>
        <end position="124"/>
    </location>
</feature>